<evidence type="ECO:0000256" key="6">
    <source>
        <dbReference type="ARBA" id="ARBA00022475"/>
    </source>
</evidence>
<dbReference type="RefSeq" id="WP_232037204.1">
    <property type="nucleotide sequence ID" value="NZ_AP018829.1"/>
</dbReference>
<organism evidence="20 21">
    <name type="scientific">Asticcacaulis excentricus</name>
    <dbReference type="NCBI Taxonomy" id="78587"/>
    <lineage>
        <taxon>Bacteria</taxon>
        <taxon>Pseudomonadati</taxon>
        <taxon>Pseudomonadota</taxon>
        <taxon>Alphaproteobacteria</taxon>
        <taxon>Caulobacterales</taxon>
        <taxon>Caulobacteraceae</taxon>
        <taxon>Asticcacaulis</taxon>
    </lineage>
</organism>
<evidence type="ECO:0000256" key="17">
    <source>
        <dbReference type="RuleBase" id="RU003376"/>
    </source>
</evidence>
<dbReference type="InterPro" id="IPR033946">
    <property type="entry name" value="Ubiquinol_oxase_su3_dom"/>
</dbReference>
<dbReference type="GO" id="GO:0005886">
    <property type="term" value="C:plasma membrane"/>
    <property type="evidence" value="ECO:0007669"/>
    <property type="project" value="UniProtKB-SubCell"/>
</dbReference>
<dbReference type="NCBIfam" id="TIGR02842">
    <property type="entry name" value="CyoC"/>
    <property type="match status" value="1"/>
</dbReference>
<gene>
    <name evidence="20" type="ORF">EM6_3395</name>
</gene>
<dbReference type="AlphaFoldDB" id="A0A3G9GC19"/>
<feature type="transmembrane region" description="Helical" evidence="18">
    <location>
        <begin position="203"/>
        <end position="223"/>
    </location>
</feature>
<keyword evidence="20" id="KW-0614">Plasmid</keyword>
<dbReference type="Gene3D" id="1.20.120.80">
    <property type="entry name" value="Cytochrome c oxidase, subunit III, four-helix bundle"/>
    <property type="match status" value="1"/>
</dbReference>
<dbReference type="InterPro" id="IPR014206">
    <property type="entry name" value="Cyt_c_ubiqinol_oxidase_su3"/>
</dbReference>
<dbReference type="InterPro" id="IPR024791">
    <property type="entry name" value="Cyt_c/ubiquinol_Oxase_su3"/>
</dbReference>
<protein>
    <recommendedName>
        <fullName evidence="4">Cytochrome bo(3) ubiquinol oxidase subunit 3</fullName>
    </recommendedName>
    <alternativeName>
        <fullName evidence="15">Cytochrome o ubiquinol oxidase subunit 3</fullName>
    </alternativeName>
    <alternativeName>
        <fullName evidence="13">Oxidase bo(3) subunit 3</fullName>
    </alternativeName>
    <alternativeName>
        <fullName evidence="16">Ubiquinol oxidase polypeptide III</fullName>
    </alternativeName>
    <alternativeName>
        <fullName evidence="14">Ubiquinol oxidase subunit 3</fullName>
    </alternativeName>
</protein>
<evidence type="ECO:0000256" key="12">
    <source>
        <dbReference type="ARBA" id="ARBA00025694"/>
    </source>
</evidence>
<evidence type="ECO:0000256" key="18">
    <source>
        <dbReference type="SAM" id="Phobius"/>
    </source>
</evidence>
<evidence type="ECO:0000256" key="7">
    <source>
        <dbReference type="ARBA" id="ARBA00022692"/>
    </source>
</evidence>
<dbReference type="SUPFAM" id="SSF81452">
    <property type="entry name" value="Cytochrome c oxidase subunit III-like"/>
    <property type="match status" value="1"/>
</dbReference>
<keyword evidence="9 18" id="KW-1133">Transmembrane helix</keyword>
<evidence type="ECO:0000256" key="9">
    <source>
        <dbReference type="ARBA" id="ARBA00022989"/>
    </source>
</evidence>
<name>A0A3G9GC19_9CAUL</name>
<evidence type="ECO:0000256" key="15">
    <source>
        <dbReference type="ARBA" id="ARBA00032189"/>
    </source>
</evidence>
<sequence>MSSTPVHPAENPVGAFKDQLASAYDHNPNDVHDTHDHHHHDEEAKVTLGFWIYLMSDCLIFATLFATFAVLKDATAGGPNGRELFDLGFVAIETSLLLLSSLTFGLSMISMQNNKLNGVLGWLAVTGLLGLGFMGMELYEFNHLIHEGAGPDRSAFLSAFFTLVGTHGLHVTSGLIWMGVMFVHLFRRGLTPANRIRMMELSLFWHFLDIIWIGVFSIVYLMGAA</sequence>
<keyword evidence="11 18" id="KW-0472">Membrane</keyword>
<dbReference type="InterPro" id="IPR035973">
    <property type="entry name" value="Cyt_c_oxidase_su3-like_sf"/>
</dbReference>
<evidence type="ECO:0000256" key="11">
    <source>
        <dbReference type="ARBA" id="ARBA00023136"/>
    </source>
</evidence>
<comment type="subcellular location">
    <subcellularLocation>
        <location evidence="1 17">Cell membrane</location>
        <topology evidence="1 17">Multi-pass membrane protein</topology>
    </subcellularLocation>
</comment>
<keyword evidence="5" id="KW-0813">Transport</keyword>
<evidence type="ECO:0000256" key="1">
    <source>
        <dbReference type="ARBA" id="ARBA00004651"/>
    </source>
</evidence>
<keyword evidence="6" id="KW-1003">Cell membrane</keyword>
<keyword evidence="10 20" id="KW-0560">Oxidoreductase</keyword>
<evidence type="ECO:0000256" key="3">
    <source>
        <dbReference type="ARBA" id="ARBA00011700"/>
    </source>
</evidence>
<accession>A0A3G9GC19</accession>
<dbReference type="GO" id="GO:0004129">
    <property type="term" value="F:cytochrome-c oxidase activity"/>
    <property type="evidence" value="ECO:0007669"/>
    <property type="project" value="InterPro"/>
</dbReference>
<dbReference type="GO" id="GO:0009486">
    <property type="term" value="F:cytochrome bo3 ubiquinol oxidase activity"/>
    <property type="evidence" value="ECO:0007669"/>
    <property type="project" value="InterPro"/>
</dbReference>
<comment type="function">
    <text evidence="12">Cytochrome bo(3) ubiquinol terminal oxidase is the component of the aerobic respiratory chain of E.coli that predominates when cells are grown at high aeration. Has proton pump activity across the membrane in addition to electron transfer, pumping 2 protons/electron.</text>
</comment>
<evidence type="ECO:0000256" key="13">
    <source>
        <dbReference type="ARBA" id="ARBA00030072"/>
    </source>
</evidence>
<evidence type="ECO:0000256" key="5">
    <source>
        <dbReference type="ARBA" id="ARBA00022448"/>
    </source>
</evidence>
<comment type="subunit">
    <text evidence="3">Heterooctamer of two A chains, two B chains, two C chains and two D chains.</text>
</comment>
<dbReference type="FunFam" id="1.20.120.80:FF:000001">
    <property type="entry name" value="Cytochrome (Ubi)quinol oxidase subunit III"/>
    <property type="match status" value="1"/>
</dbReference>
<evidence type="ECO:0000313" key="21">
    <source>
        <dbReference type="Proteomes" id="UP000278756"/>
    </source>
</evidence>
<dbReference type="PANTHER" id="PTHR11403">
    <property type="entry name" value="CYTOCHROME C OXIDASE SUBUNIT III"/>
    <property type="match status" value="1"/>
</dbReference>
<evidence type="ECO:0000256" key="4">
    <source>
        <dbReference type="ARBA" id="ARBA00014687"/>
    </source>
</evidence>
<dbReference type="PANTHER" id="PTHR11403:SF2">
    <property type="entry name" value="CYTOCHROME BO(3) UBIQUINOL OXIDASE SUBUNIT 3"/>
    <property type="match status" value="1"/>
</dbReference>
<dbReference type="Proteomes" id="UP000278756">
    <property type="component" value="Plasmid pASEM-1"/>
</dbReference>
<feature type="domain" description="Heme-copper oxidase subunit III family profile" evidence="19">
    <location>
        <begin position="16"/>
        <end position="224"/>
    </location>
</feature>
<feature type="transmembrane region" description="Helical" evidence="18">
    <location>
        <begin position="116"/>
        <end position="136"/>
    </location>
</feature>
<feature type="transmembrane region" description="Helical" evidence="18">
    <location>
        <begin position="87"/>
        <end position="109"/>
    </location>
</feature>
<evidence type="ECO:0000256" key="2">
    <source>
        <dbReference type="ARBA" id="ARBA00010581"/>
    </source>
</evidence>
<dbReference type="CDD" id="cd02863">
    <property type="entry name" value="Ubiquinol_oxidase_III"/>
    <property type="match status" value="1"/>
</dbReference>
<dbReference type="PROSITE" id="PS50253">
    <property type="entry name" value="COX3"/>
    <property type="match status" value="1"/>
</dbReference>
<dbReference type="Pfam" id="PF00510">
    <property type="entry name" value="COX3"/>
    <property type="match status" value="1"/>
</dbReference>
<evidence type="ECO:0000256" key="8">
    <source>
        <dbReference type="ARBA" id="ARBA00022982"/>
    </source>
</evidence>
<dbReference type="InterPro" id="IPR000298">
    <property type="entry name" value="Cyt_c_oxidase-like_su3"/>
</dbReference>
<reference evidence="21" key="2">
    <citation type="journal article" date="2017" name="Plant Physiol. Biochem.">
        <title>Differential oxidative and antioxidative response of duckweed Lemna minor toward plant growth promoting/inhibiting bacteria.</title>
        <authorList>
            <person name="Ishizawa H."/>
            <person name="Kuroda M."/>
            <person name="Morikawa M."/>
            <person name="Ike M."/>
        </authorList>
    </citation>
    <scope>NUCLEOTIDE SEQUENCE [LARGE SCALE GENOMIC DNA]</scope>
    <source>
        <strain evidence="21">M6</strain>
    </source>
</reference>
<dbReference type="GO" id="GO:0019646">
    <property type="term" value="P:aerobic electron transport chain"/>
    <property type="evidence" value="ECO:0007669"/>
    <property type="project" value="InterPro"/>
</dbReference>
<dbReference type="InterPro" id="IPR013833">
    <property type="entry name" value="Cyt_c_oxidase_su3_a-hlx"/>
</dbReference>
<keyword evidence="8" id="KW-0249">Electron transport</keyword>
<dbReference type="EMBL" id="AP018829">
    <property type="protein sequence ID" value="BBF82754.1"/>
    <property type="molecule type" value="Genomic_DNA"/>
</dbReference>
<evidence type="ECO:0000256" key="14">
    <source>
        <dbReference type="ARBA" id="ARBA00031884"/>
    </source>
</evidence>
<feature type="transmembrane region" description="Helical" evidence="18">
    <location>
        <begin position="50"/>
        <end position="71"/>
    </location>
</feature>
<geneLocation type="plasmid" evidence="21">
    <name>pasem-1 dna</name>
</geneLocation>
<evidence type="ECO:0000259" key="19">
    <source>
        <dbReference type="PROSITE" id="PS50253"/>
    </source>
</evidence>
<evidence type="ECO:0000313" key="20">
    <source>
        <dbReference type="EMBL" id="BBF82754.1"/>
    </source>
</evidence>
<keyword evidence="7 17" id="KW-0812">Transmembrane</keyword>
<evidence type="ECO:0000256" key="10">
    <source>
        <dbReference type="ARBA" id="ARBA00023002"/>
    </source>
</evidence>
<comment type="similarity">
    <text evidence="2 17">Belongs to the cytochrome c oxidase subunit 3 family.</text>
</comment>
<feature type="transmembrane region" description="Helical" evidence="18">
    <location>
        <begin position="156"/>
        <end position="183"/>
    </location>
</feature>
<evidence type="ECO:0000256" key="16">
    <source>
        <dbReference type="ARBA" id="ARBA00032717"/>
    </source>
</evidence>
<proteinExistence type="inferred from homology"/>
<reference evidence="21" key="1">
    <citation type="journal article" date="2017" name="Biotechnol. Biofuels">
        <title>Evaluation of environmental bacterial communities as a factor affecting the growth of duckweed Lemna minor.</title>
        <authorList>
            <person name="Ishizawa H."/>
            <person name="Kuroda M."/>
            <person name="Morikawa M."/>
            <person name="Ike M."/>
        </authorList>
    </citation>
    <scope>NUCLEOTIDE SEQUENCE [LARGE SCALE GENOMIC DNA]</scope>
    <source>
        <strain evidence="21">M6</strain>
    </source>
</reference>